<accession>A0A645J5N1</accession>
<protein>
    <submittedName>
        <fullName evidence="1">Uncharacterized protein</fullName>
    </submittedName>
</protein>
<name>A0A645J5N1_9ZZZZ</name>
<evidence type="ECO:0000313" key="1">
    <source>
        <dbReference type="EMBL" id="MPN55784.1"/>
    </source>
</evidence>
<proteinExistence type="predicted"/>
<organism evidence="1">
    <name type="scientific">bioreactor metagenome</name>
    <dbReference type="NCBI Taxonomy" id="1076179"/>
    <lineage>
        <taxon>unclassified sequences</taxon>
        <taxon>metagenomes</taxon>
        <taxon>ecological metagenomes</taxon>
    </lineage>
</organism>
<dbReference type="EMBL" id="VSSQ01125390">
    <property type="protein sequence ID" value="MPN55784.1"/>
    <property type="molecule type" value="Genomic_DNA"/>
</dbReference>
<dbReference type="AlphaFoldDB" id="A0A645J5N1"/>
<gene>
    <name evidence="1" type="ORF">SDC9_203468</name>
</gene>
<sequence length="35" mass="3775">MRLSPHDGFQILHAQAACQVVNAHHQLLLAVIDAG</sequence>
<reference evidence="1" key="1">
    <citation type="submission" date="2019-08" db="EMBL/GenBank/DDBJ databases">
        <authorList>
            <person name="Kucharzyk K."/>
            <person name="Murdoch R.W."/>
            <person name="Higgins S."/>
            <person name="Loffler F."/>
        </authorList>
    </citation>
    <scope>NUCLEOTIDE SEQUENCE</scope>
</reference>
<comment type="caution">
    <text evidence="1">The sequence shown here is derived from an EMBL/GenBank/DDBJ whole genome shotgun (WGS) entry which is preliminary data.</text>
</comment>